<dbReference type="Pfam" id="PF09388">
    <property type="entry name" value="SpoOE-like"/>
    <property type="match status" value="1"/>
</dbReference>
<accession>A0ABS2ZAH1</accession>
<dbReference type="SUPFAM" id="SSF140500">
    <property type="entry name" value="BAS1536-like"/>
    <property type="match status" value="1"/>
</dbReference>
<keyword evidence="2" id="KW-1185">Reference proteome</keyword>
<evidence type="ECO:0000313" key="1">
    <source>
        <dbReference type="EMBL" id="MBN3544662.1"/>
    </source>
</evidence>
<organism evidence="1 2">
    <name type="scientific">Fictibacillus barbaricus</name>
    <dbReference type="NCBI Taxonomy" id="182136"/>
    <lineage>
        <taxon>Bacteria</taxon>
        <taxon>Bacillati</taxon>
        <taxon>Bacillota</taxon>
        <taxon>Bacilli</taxon>
        <taxon>Bacillales</taxon>
        <taxon>Fictibacillaceae</taxon>
        <taxon>Fictibacillus</taxon>
    </lineage>
</organism>
<protein>
    <submittedName>
        <fullName evidence="1">Aspartyl-phosphate phosphatase Spo0E family protein</fullName>
    </submittedName>
</protein>
<dbReference type="Gene3D" id="4.10.280.10">
    <property type="entry name" value="Helix-loop-helix DNA-binding domain"/>
    <property type="match status" value="1"/>
</dbReference>
<dbReference type="Proteomes" id="UP001319060">
    <property type="component" value="Unassembled WGS sequence"/>
</dbReference>
<gene>
    <name evidence="1" type="ORF">JYA64_05120</name>
</gene>
<evidence type="ECO:0000313" key="2">
    <source>
        <dbReference type="Proteomes" id="UP001319060"/>
    </source>
</evidence>
<reference evidence="1 2" key="1">
    <citation type="submission" date="2021-01" db="EMBL/GenBank/DDBJ databases">
        <title>Genome Sequencing of Type Strains.</title>
        <authorList>
            <person name="Lemaire J.F."/>
            <person name="Inderbitzin P."/>
            <person name="Collins S.B."/>
            <person name="Wespe N."/>
            <person name="Knight-Connoni V."/>
        </authorList>
    </citation>
    <scope>NUCLEOTIDE SEQUENCE [LARGE SCALE GENOMIC DNA]</scope>
    <source>
        <strain evidence="1 2">DSM 14730</strain>
    </source>
</reference>
<dbReference type="InterPro" id="IPR018540">
    <property type="entry name" value="Spo0E-like"/>
</dbReference>
<dbReference type="InterPro" id="IPR036638">
    <property type="entry name" value="HLH_DNA-bd_sf"/>
</dbReference>
<name>A0ABS2ZAH1_9BACL</name>
<dbReference type="RefSeq" id="WP_188403655.1">
    <property type="nucleotide sequence ID" value="NZ_BMCE01000002.1"/>
</dbReference>
<comment type="caution">
    <text evidence="1">The sequence shown here is derived from an EMBL/GenBank/DDBJ whole genome shotgun (WGS) entry which is preliminary data.</text>
</comment>
<proteinExistence type="predicted"/>
<dbReference type="EMBL" id="JAFHKS010000042">
    <property type="protein sequence ID" value="MBN3544662.1"/>
    <property type="molecule type" value="Genomic_DNA"/>
</dbReference>
<dbReference type="InterPro" id="IPR037208">
    <property type="entry name" value="Spo0E-like_sf"/>
</dbReference>
<sequence>MKENTVQERISLLREELYRISNQLNYELTHPKLVTVSQQLDQLLNQYTRLEQKA</sequence>